<organism evidence="1 2">
    <name type="scientific">Bacteroides salyersiae CL02T12C01</name>
    <dbReference type="NCBI Taxonomy" id="997887"/>
    <lineage>
        <taxon>Bacteria</taxon>
        <taxon>Pseudomonadati</taxon>
        <taxon>Bacteroidota</taxon>
        <taxon>Bacteroidia</taxon>
        <taxon>Bacteroidales</taxon>
        <taxon>Bacteroidaceae</taxon>
        <taxon>Bacteroides</taxon>
    </lineage>
</organism>
<evidence type="ECO:0000313" key="1">
    <source>
        <dbReference type="EMBL" id="EIY62201.1"/>
    </source>
</evidence>
<dbReference type="PATRIC" id="fig|997887.3.peg.2923"/>
<dbReference type="InterPro" id="IPR026906">
    <property type="entry name" value="LRR_5"/>
</dbReference>
<dbReference type="RefSeq" id="WP_007480744.1">
    <property type="nucleotide sequence ID" value="NZ_JH724308.1"/>
</dbReference>
<evidence type="ECO:0000313" key="2">
    <source>
        <dbReference type="Proteomes" id="UP000005150"/>
    </source>
</evidence>
<dbReference type="Proteomes" id="UP000005150">
    <property type="component" value="Unassembled WGS sequence"/>
</dbReference>
<protein>
    <submittedName>
        <fullName evidence="1">Uncharacterized protein</fullName>
    </submittedName>
</protein>
<comment type="caution">
    <text evidence="1">The sequence shown here is derived from an EMBL/GenBank/DDBJ whole genome shotgun (WGS) entry which is preliminary data.</text>
</comment>
<dbReference type="EMBL" id="AGXV01000032">
    <property type="protein sequence ID" value="EIY62201.1"/>
    <property type="molecule type" value="Genomic_DNA"/>
</dbReference>
<reference evidence="1 2" key="1">
    <citation type="submission" date="2012-02" db="EMBL/GenBank/DDBJ databases">
        <title>The Genome Sequence of Bacteroides salyersiae CL02T12C01.</title>
        <authorList>
            <consortium name="The Broad Institute Genome Sequencing Platform"/>
            <person name="Earl A."/>
            <person name="Ward D."/>
            <person name="Feldgarden M."/>
            <person name="Gevers D."/>
            <person name="Zitomersky N.L."/>
            <person name="Coyne M.J."/>
            <person name="Comstock L.E."/>
            <person name="Young S.K."/>
            <person name="Zeng Q."/>
            <person name="Gargeya S."/>
            <person name="Fitzgerald M."/>
            <person name="Haas B."/>
            <person name="Abouelleil A."/>
            <person name="Alvarado L."/>
            <person name="Arachchi H.M."/>
            <person name="Berlin A."/>
            <person name="Chapman S.B."/>
            <person name="Gearin G."/>
            <person name="Goldberg J."/>
            <person name="Griggs A."/>
            <person name="Gujja S."/>
            <person name="Hansen M."/>
            <person name="Heiman D."/>
            <person name="Howarth C."/>
            <person name="Larimer J."/>
            <person name="Lui A."/>
            <person name="MacDonald P.J.P."/>
            <person name="McCowen C."/>
            <person name="Montmayeur A."/>
            <person name="Murphy C."/>
            <person name="Neiman D."/>
            <person name="Pearson M."/>
            <person name="Priest M."/>
            <person name="Roberts A."/>
            <person name="Saif S."/>
            <person name="Shea T."/>
            <person name="Sisk P."/>
            <person name="Stolte C."/>
            <person name="Sykes S."/>
            <person name="Wortman J."/>
            <person name="Nusbaum C."/>
            <person name="Birren B."/>
        </authorList>
    </citation>
    <scope>NUCLEOTIDE SEQUENCE [LARGE SCALE GENOMIC DNA]</scope>
    <source>
        <strain evidence="1 2">CL02T12C01</strain>
    </source>
</reference>
<dbReference type="InterPro" id="IPR032675">
    <property type="entry name" value="LRR_dom_sf"/>
</dbReference>
<dbReference type="AlphaFoldDB" id="I9T0D6"/>
<dbReference type="HOGENOM" id="CLU_2614711_0_0_10"/>
<gene>
    <name evidence="1" type="ORF">HMPREF1071_02821</name>
</gene>
<dbReference type="Gene3D" id="3.80.10.10">
    <property type="entry name" value="Ribonuclease Inhibitor"/>
    <property type="match status" value="1"/>
</dbReference>
<keyword evidence="2" id="KW-1185">Reference proteome</keyword>
<name>I9T0D6_9BACE</name>
<accession>I9T0D6</accession>
<sequence length="78" mass="8989">MSKLRSAVFPKSLEKIGCEAFYHNESMRRIEFNSMVSIDEAAFAGHPIFQSVKKPKELVISENVFEQNTSLDKFGFWD</sequence>
<dbReference type="GeneID" id="93117015"/>
<proteinExistence type="predicted"/>
<dbReference type="Pfam" id="PF13306">
    <property type="entry name" value="LRR_5"/>
    <property type="match status" value="1"/>
</dbReference>